<name>A0A0C1FEQ4_9SPHI</name>
<dbReference type="OrthoDB" id="764141at2"/>
<dbReference type="AlphaFoldDB" id="A0A0C1FEQ4"/>
<protein>
    <submittedName>
        <fullName evidence="2">Uncharacterized protein</fullName>
    </submittedName>
</protein>
<dbReference type="Proteomes" id="UP000031246">
    <property type="component" value="Unassembled WGS sequence"/>
</dbReference>
<organism evidence="2 3">
    <name type="scientific">Pedobacter kyungheensis</name>
    <dbReference type="NCBI Taxonomy" id="1069985"/>
    <lineage>
        <taxon>Bacteria</taxon>
        <taxon>Pseudomonadati</taxon>
        <taxon>Bacteroidota</taxon>
        <taxon>Sphingobacteriia</taxon>
        <taxon>Sphingobacteriales</taxon>
        <taxon>Sphingobacteriaceae</taxon>
        <taxon>Pedobacter</taxon>
    </lineage>
</organism>
<dbReference type="RefSeq" id="WP_039482531.1">
    <property type="nucleotide sequence ID" value="NZ_JSYN01000041.1"/>
</dbReference>
<evidence type="ECO:0000256" key="1">
    <source>
        <dbReference type="SAM" id="MobiDB-lite"/>
    </source>
</evidence>
<comment type="caution">
    <text evidence="2">The sequence shown here is derived from an EMBL/GenBank/DDBJ whole genome shotgun (WGS) entry which is preliminary data.</text>
</comment>
<evidence type="ECO:0000313" key="3">
    <source>
        <dbReference type="Proteomes" id="UP000031246"/>
    </source>
</evidence>
<feature type="region of interest" description="Disordered" evidence="1">
    <location>
        <begin position="250"/>
        <end position="276"/>
    </location>
</feature>
<keyword evidence="3" id="KW-1185">Reference proteome</keyword>
<sequence length="276" mass="31389">MEPLPSTFVTKQESSYRELWFNSYKYPILNTITLLQEGESENRKLDFGDIDDAITFFEQLIAGLGGEDGVRVYFASPSSDGNVYNGKCGILTVIFATTSGADKVDSKSYYAFSGKTFDKIQEDQARLWVHNYQNVKRNILFETLSDNDRTKLLRETKHVWFSLVQITETLEEMKYQKAKAGGMVTGFGVRFVSYTNQDYSFPKPVPSAEERRQRLTIAFSFMNGKKDIGIEDIDFVEFNERLVLTKERFHGDTFDTGDPTPPPSTGNKADLDVSDE</sequence>
<proteinExistence type="predicted"/>
<gene>
    <name evidence="2" type="ORF">OC25_24845</name>
</gene>
<evidence type="ECO:0000313" key="2">
    <source>
        <dbReference type="EMBL" id="KIA90283.1"/>
    </source>
</evidence>
<reference evidence="2 3" key="1">
    <citation type="submission" date="2014-10" db="EMBL/GenBank/DDBJ databases">
        <title>Pedobacter Kyungheensis.</title>
        <authorList>
            <person name="Anderson B.M."/>
            <person name="Newman J.D."/>
        </authorList>
    </citation>
    <scope>NUCLEOTIDE SEQUENCE [LARGE SCALE GENOMIC DNA]</scope>
    <source>
        <strain evidence="2 3">KACC 16221</strain>
    </source>
</reference>
<dbReference type="EMBL" id="JSYN01000041">
    <property type="protein sequence ID" value="KIA90283.1"/>
    <property type="molecule type" value="Genomic_DNA"/>
</dbReference>
<accession>A0A0C1FEQ4</accession>